<dbReference type="AlphaFoldDB" id="A0A8J6Q985"/>
<dbReference type="NCBIfam" id="TIGR04056">
    <property type="entry name" value="OMP_RagA_SusC"/>
    <property type="match status" value="1"/>
</dbReference>
<comment type="similarity">
    <text evidence="7">Belongs to the TonB-dependent receptor family.</text>
</comment>
<keyword evidence="5 7" id="KW-0472">Membrane</keyword>
<evidence type="ECO:0000256" key="4">
    <source>
        <dbReference type="ARBA" id="ARBA00022692"/>
    </source>
</evidence>
<accession>A0A8J6Q985</accession>
<dbReference type="InterPro" id="IPR039426">
    <property type="entry name" value="TonB-dep_rcpt-like"/>
</dbReference>
<dbReference type="InterPro" id="IPR023996">
    <property type="entry name" value="TonB-dep_OMP_SusC/RagA"/>
</dbReference>
<name>A0A8J6Q985_9FLAO</name>
<dbReference type="Gene3D" id="2.40.170.20">
    <property type="entry name" value="TonB-dependent receptor, beta-barrel domain"/>
    <property type="match status" value="1"/>
</dbReference>
<evidence type="ECO:0000256" key="3">
    <source>
        <dbReference type="ARBA" id="ARBA00022452"/>
    </source>
</evidence>
<comment type="subcellular location">
    <subcellularLocation>
        <location evidence="1 7">Cell outer membrane</location>
        <topology evidence="1 7">Multi-pass membrane protein</topology>
    </subcellularLocation>
</comment>
<dbReference type="Gene3D" id="2.170.130.10">
    <property type="entry name" value="TonB-dependent receptor, plug domain"/>
    <property type="match status" value="1"/>
</dbReference>
<evidence type="ECO:0000259" key="8">
    <source>
        <dbReference type="Pfam" id="PF07715"/>
    </source>
</evidence>
<dbReference type="EMBL" id="JACVXB010000008">
    <property type="protein sequence ID" value="MBD0833375.1"/>
    <property type="molecule type" value="Genomic_DNA"/>
</dbReference>
<sequence length="1176" mass="131507">MMKTFLLLFCSSVFSFTPIEIFSQNVKVQIDSDKTLTINEVFDLIRRQTDYNFIYKSDIFKDFPSIDVKKGTIEANKLLEQVLGKGAYSLELTSDNTIAVKRVTTQQEISISGSISDVNGMPLPGITVYVSNVQPTEGMVKKDFIIRGTSTDFDGNFNLKAVVGEYLVATGMGFELFSEQIVPEKTNFNIVLKESVSALEEVVIVSSGYQDVDSRKMTGSVVSLKEEELESRYFENVIDKLEGTVPGLIRYQNGTTIRGVGTIRAGRDVLVVVDGFPIEGSVEDLNPYDIESVNVLKDAAATAIYGARATNGVIVITTKGAKKGKGLSVDFSTNATVLDKPDYSYKNLLNAEEQVEWESEYYDWYFNGGGGPNALAQFQTFYLGYGLPVSPIQYAYYQNVTNPSEMSDSQLTELLDGYKKNDFYKEFKDHALENQVIQQYNLAIRADGKRSQTNLVLNYKTDNTGVINSYNRDFNMFLKGTFNLTDWLDVDYGATNILGRSKSHADRYARDPFTFPVYSSMFNADGSRAQYGTYDYNIYSNNSVIANDPNLRNLSYNHLDELERNFNHTNTLNSRYFLKLKLKVLPGLTINPMFQYENSIIDSENYAEEDSYQMRLLLNQYTVPSMGPGGTPVFNSLIPEGGRLALSNRRSPSYTARGQVNYNRSFGKHDFQAIAGMEFRQTKSYGRSSFQYGYDDQLQTVNNYIDYRTISMSPLRPYWSPFFYAQPISPGNINPEVKHRFASGYGNLTYTYNKNYNLFGSIRKDYADIFGSNKKYRGQPLWSVGAGWIASNEPFMESLDFVNFLKLRASYGITGNVDMNASSLLVIQSGNNFDTQLPNASIPNPPNDKLRWEKTATTNLGLEFSLFKSSLRGTIDVYRKAGSDLLAQRRLDPSEGWTSSVLNNGEVLNKGVEVGLTYDWFRAKSSQEFSWSSNMVFTYNKGEVTDVDGDIGDFNSISNGAGFRVGYAPGSLFSVPFAGMDENGIPQWFNADGERTSNSLWGDVENLEYSGVLAPVKTIGLTNSFSFKGLTLSVFAVYYGGHVLRAEPAINPLILQAPVPIGSPSYIADSWTPDNTDTVVPGRGQYYSFLGAAQLNYPISDYRVRPADFIKIRNIVLGYSLPQSFASKIKAKNVKINFQLNNPGTVWMRQKDVHIDVETGGAPPLTSYVFGLNANF</sequence>
<evidence type="ECO:0000256" key="6">
    <source>
        <dbReference type="ARBA" id="ARBA00023237"/>
    </source>
</evidence>
<evidence type="ECO:0000313" key="9">
    <source>
        <dbReference type="EMBL" id="MBD0833375.1"/>
    </source>
</evidence>
<keyword evidence="2 7" id="KW-0813">Transport</keyword>
<keyword evidence="6 7" id="KW-0998">Cell outer membrane</keyword>
<feature type="domain" description="TonB-dependent receptor plug" evidence="8">
    <location>
        <begin position="215"/>
        <end position="313"/>
    </location>
</feature>
<dbReference type="Pfam" id="PF07715">
    <property type="entry name" value="Plug"/>
    <property type="match status" value="1"/>
</dbReference>
<dbReference type="Proteomes" id="UP000600588">
    <property type="component" value="Unassembled WGS sequence"/>
</dbReference>
<dbReference type="SUPFAM" id="SSF49464">
    <property type="entry name" value="Carboxypeptidase regulatory domain-like"/>
    <property type="match status" value="1"/>
</dbReference>
<dbReference type="SUPFAM" id="SSF56935">
    <property type="entry name" value="Porins"/>
    <property type="match status" value="1"/>
</dbReference>
<dbReference type="PROSITE" id="PS52016">
    <property type="entry name" value="TONB_DEPENDENT_REC_3"/>
    <property type="match status" value="1"/>
</dbReference>
<organism evidence="9 10">
    <name type="scientific">Aestuariibaculum sediminum</name>
    <dbReference type="NCBI Taxonomy" id="2770637"/>
    <lineage>
        <taxon>Bacteria</taxon>
        <taxon>Pseudomonadati</taxon>
        <taxon>Bacteroidota</taxon>
        <taxon>Flavobacteriia</taxon>
        <taxon>Flavobacteriales</taxon>
        <taxon>Flavobacteriaceae</taxon>
    </lineage>
</organism>
<comment type="caution">
    <text evidence="9">The sequence shown here is derived from an EMBL/GenBank/DDBJ whole genome shotgun (WGS) entry which is preliminary data.</text>
</comment>
<dbReference type="InterPro" id="IPR023997">
    <property type="entry name" value="TonB-dep_OMP_SusC/RagA_CS"/>
</dbReference>
<proteinExistence type="inferred from homology"/>
<dbReference type="InterPro" id="IPR037066">
    <property type="entry name" value="Plug_dom_sf"/>
</dbReference>
<keyword evidence="4 7" id="KW-0812">Transmembrane</keyword>
<evidence type="ECO:0000256" key="5">
    <source>
        <dbReference type="ARBA" id="ARBA00023136"/>
    </source>
</evidence>
<dbReference type="NCBIfam" id="TIGR04057">
    <property type="entry name" value="SusC_RagA_signa"/>
    <property type="match status" value="1"/>
</dbReference>
<dbReference type="GO" id="GO:0009279">
    <property type="term" value="C:cell outer membrane"/>
    <property type="evidence" value="ECO:0007669"/>
    <property type="project" value="UniProtKB-SubCell"/>
</dbReference>
<protein>
    <submittedName>
        <fullName evidence="9">SusC/RagA family TonB-linked outer membrane protein</fullName>
    </submittedName>
</protein>
<dbReference type="InterPro" id="IPR008969">
    <property type="entry name" value="CarboxyPept-like_regulatory"/>
</dbReference>
<gene>
    <name evidence="9" type="ORF">ICJ83_14665</name>
</gene>
<dbReference type="RefSeq" id="WP_188231162.1">
    <property type="nucleotide sequence ID" value="NZ_JACVXB010000008.1"/>
</dbReference>
<evidence type="ECO:0000313" key="10">
    <source>
        <dbReference type="Proteomes" id="UP000600588"/>
    </source>
</evidence>
<keyword evidence="3 7" id="KW-1134">Transmembrane beta strand</keyword>
<keyword evidence="10" id="KW-1185">Reference proteome</keyword>
<dbReference type="InterPro" id="IPR012910">
    <property type="entry name" value="Plug_dom"/>
</dbReference>
<evidence type="ECO:0000256" key="7">
    <source>
        <dbReference type="PROSITE-ProRule" id="PRU01360"/>
    </source>
</evidence>
<evidence type="ECO:0000256" key="1">
    <source>
        <dbReference type="ARBA" id="ARBA00004571"/>
    </source>
</evidence>
<dbReference type="InterPro" id="IPR036942">
    <property type="entry name" value="Beta-barrel_TonB_sf"/>
</dbReference>
<reference evidence="9 10" key="1">
    <citation type="submission" date="2020-09" db="EMBL/GenBank/DDBJ databases">
        <title>TT11 complete genome.</title>
        <authorList>
            <person name="Wu Z."/>
        </authorList>
    </citation>
    <scope>NUCLEOTIDE SEQUENCE [LARGE SCALE GENOMIC DNA]</scope>
    <source>
        <strain evidence="9 10">TT11</strain>
    </source>
</reference>
<evidence type="ECO:0000256" key="2">
    <source>
        <dbReference type="ARBA" id="ARBA00022448"/>
    </source>
</evidence>